<evidence type="ECO:0000313" key="3">
    <source>
        <dbReference type="EMBL" id="TQK95388.1"/>
    </source>
</evidence>
<keyword evidence="4" id="KW-1185">Reference proteome</keyword>
<reference evidence="3 4" key="1">
    <citation type="submission" date="2019-06" db="EMBL/GenBank/DDBJ databases">
        <title>Sequencing the genomes of 1000 actinobacteria strains.</title>
        <authorList>
            <person name="Klenk H.-P."/>
        </authorList>
    </citation>
    <scope>NUCLEOTIDE SEQUENCE [LARGE SCALE GENOMIC DNA]</scope>
    <source>
        <strain evidence="3 4">DSM 41929</strain>
    </source>
</reference>
<comment type="similarity">
    <text evidence="1">Belongs to the RutC family.</text>
</comment>
<dbReference type="OrthoDB" id="3212792at2"/>
<evidence type="ECO:0000256" key="1">
    <source>
        <dbReference type="ARBA" id="ARBA00010552"/>
    </source>
</evidence>
<dbReference type="CDD" id="cd00448">
    <property type="entry name" value="YjgF_YER057c_UK114_family"/>
    <property type="match status" value="1"/>
</dbReference>
<protein>
    <submittedName>
        <fullName evidence="3">Enamine deaminase RidA (YjgF/YER057c/UK114 family)</fullName>
    </submittedName>
</protein>
<dbReference type="RefSeq" id="WP_079048981.1">
    <property type="nucleotide sequence ID" value="NZ_JBPJFI010000001.1"/>
</dbReference>
<accession>A0A542U8L6</accession>
<dbReference type="EMBL" id="VFNX01000001">
    <property type="protein sequence ID" value="TQK95388.1"/>
    <property type="molecule type" value="Genomic_DNA"/>
</dbReference>
<comment type="caution">
    <text evidence="3">The sequence shown here is derived from an EMBL/GenBank/DDBJ whole genome shotgun (WGS) entry which is preliminary data.</text>
</comment>
<evidence type="ECO:0000256" key="2">
    <source>
        <dbReference type="SAM" id="MobiDB-lite"/>
    </source>
</evidence>
<feature type="region of interest" description="Disordered" evidence="2">
    <location>
        <begin position="132"/>
        <end position="155"/>
    </location>
</feature>
<sequence length="155" mass="15975">MTEPTRIPAPDGVAPATQYSHVVSATGRLVAVSGQLALDEHGKPVGEGDPAAQARQVFENLRRCLAAAGAGFEHVVKLTYFVTDTAHLPAIRAARAAHIPDDRLPASSAVQVAALVAPEFLMEVEALAVVGDERRAGRGPGSRRAGAAPSGGSPR</sequence>
<dbReference type="STRING" id="164348.BFF78_09035"/>
<dbReference type="GO" id="GO:0019239">
    <property type="term" value="F:deaminase activity"/>
    <property type="evidence" value="ECO:0007669"/>
    <property type="project" value="TreeGrafter"/>
</dbReference>
<dbReference type="Pfam" id="PF01042">
    <property type="entry name" value="Ribonuc_L-PSP"/>
    <property type="match status" value="1"/>
</dbReference>
<dbReference type="InterPro" id="IPR006175">
    <property type="entry name" value="YjgF/YER057c/UK114"/>
</dbReference>
<dbReference type="Proteomes" id="UP000318103">
    <property type="component" value="Unassembled WGS sequence"/>
</dbReference>
<organism evidence="3 4">
    <name type="scientific">Streptomyces puniciscabiei</name>
    <dbReference type="NCBI Taxonomy" id="164348"/>
    <lineage>
        <taxon>Bacteria</taxon>
        <taxon>Bacillati</taxon>
        <taxon>Actinomycetota</taxon>
        <taxon>Actinomycetes</taxon>
        <taxon>Kitasatosporales</taxon>
        <taxon>Streptomycetaceae</taxon>
        <taxon>Streptomyces</taxon>
    </lineage>
</organism>
<evidence type="ECO:0000313" key="4">
    <source>
        <dbReference type="Proteomes" id="UP000318103"/>
    </source>
</evidence>
<dbReference type="GO" id="GO:0005829">
    <property type="term" value="C:cytosol"/>
    <property type="evidence" value="ECO:0007669"/>
    <property type="project" value="TreeGrafter"/>
</dbReference>
<feature type="compositionally biased region" description="Low complexity" evidence="2">
    <location>
        <begin position="142"/>
        <end position="155"/>
    </location>
</feature>
<name>A0A542U8L6_9ACTN</name>
<dbReference type="Gene3D" id="3.30.1330.40">
    <property type="entry name" value="RutC-like"/>
    <property type="match status" value="1"/>
</dbReference>
<gene>
    <name evidence="3" type="ORF">FB563_0279</name>
</gene>
<dbReference type="SUPFAM" id="SSF55298">
    <property type="entry name" value="YjgF-like"/>
    <property type="match status" value="1"/>
</dbReference>
<proteinExistence type="inferred from homology"/>
<dbReference type="PANTHER" id="PTHR11803:SF58">
    <property type="entry name" value="PROTEIN HMF1-RELATED"/>
    <property type="match status" value="1"/>
</dbReference>
<dbReference type="AlphaFoldDB" id="A0A542U8L6"/>
<dbReference type="InterPro" id="IPR035959">
    <property type="entry name" value="RutC-like_sf"/>
</dbReference>
<dbReference type="PANTHER" id="PTHR11803">
    <property type="entry name" value="2-IMINOBUTANOATE/2-IMINOPROPANOATE DEAMINASE RIDA"/>
    <property type="match status" value="1"/>
</dbReference>